<dbReference type="GO" id="GO:0019354">
    <property type="term" value="P:siroheme biosynthetic process"/>
    <property type="evidence" value="ECO:0007669"/>
    <property type="project" value="UniProtKB-UniPathway"/>
</dbReference>
<dbReference type="Pfam" id="PF17147">
    <property type="entry name" value="PFOR_II"/>
    <property type="match status" value="1"/>
</dbReference>
<keyword evidence="23" id="KW-1185">Reference proteome</keyword>
<dbReference type="Pfam" id="PF14824">
    <property type="entry name" value="Sirohm_synth_M"/>
    <property type="match status" value="1"/>
</dbReference>
<protein>
    <recommendedName>
        <fullName evidence="21">FAD-binding FR-type domain-containing protein</fullName>
    </recommendedName>
</protein>
<keyword evidence="14" id="KW-0408">Iron</keyword>
<evidence type="ECO:0000256" key="20">
    <source>
        <dbReference type="ARBA" id="ARBA00059320"/>
    </source>
</evidence>
<keyword evidence="12" id="KW-0249">Electron transport</keyword>
<dbReference type="GO" id="GO:0050660">
    <property type="term" value="F:flavin adenine dinucleotide binding"/>
    <property type="evidence" value="ECO:0007669"/>
    <property type="project" value="TreeGrafter"/>
</dbReference>
<dbReference type="Gene3D" id="3.40.1010.10">
    <property type="entry name" value="Cobalt-precorrin-4 Transmethylase, Domain 1"/>
    <property type="match status" value="1"/>
</dbReference>
<dbReference type="InterPro" id="IPR006367">
    <property type="entry name" value="Sirohaem_synthase_N"/>
</dbReference>
<reference evidence="22 23" key="1">
    <citation type="submission" date="2016-07" db="EMBL/GenBank/DDBJ databases">
        <title>Pervasive Adenine N6-methylation of Active Genes in Fungi.</title>
        <authorList>
            <consortium name="DOE Joint Genome Institute"/>
            <person name="Mondo S.J."/>
            <person name="Dannebaum R.O."/>
            <person name="Kuo R.C."/>
            <person name="Labutti K."/>
            <person name="Haridas S."/>
            <person name="Kuo A."/>
            <person name="Salamov A."/>
            <person name="Ahrendt S.R."/>
            <person name="Lipzen A."/>
            <person name="Sullivan W."/>
            <person name="Andreopoulos W.B."/>
            <person name="Clum A."/>
            <person name="Lindquist E."/>
            <person name="Daum C."/>
            <person name="Ramamoorthy G.K."/>
            <person name="Gryganskyi A."/>
            <person name="Culley D."/>
            <person name="Magnuson J.K."/>
            <person name="James T.Y."/>
            <person name="O'Malley M.A."/>
            <person name="Stajich J.E."/>
            <person name="Spatafora J.W."/>
            <person name="Visel A."/>
            <person name="Grigoriev I.V."/>
        </authorList>
    </citation>
    <scope>NUCLEOTIDE SEQUENCE [LARGE SCALE GENOMIC DNA]</scope>
    <source>
        <strain evidence="22 23">JEL800</strain>
    </source>
</reference>
<dbReference type="Pfam" id="PF00590">
    <property type="entry name" value="TP_methylase"/>
    <property type="match status" value="1"/>
</dbReference>
<dbReference type="FunFam" id="3.40.50.920:FF:000007">
    <property type="entry name" value="Pyruvate:ferredoxin (Flavodoxin) oxidoreductase"/>
    <property type="match status" value="1"/>
</dbReference>
<evidence type="ECO:0000256" key="6">
    <source>
        <dbReference type="ARBA" id="ARBA00022485"/>
    </source>
</evidence>
<evidence type="ECO:0000256" key="4">
    <source>
        <dbReference type="ARBA" id="ARBA00005010"/>
    </source>
</evidence>
<evidence type="ECO:0000256" key="15">
    <source>
        <dbReference type="ARBA" id="ARBA00023014"/>
    </source>
</evidence>
<dbReference type="InterPro" id="IPR001433">
    <property type="entry name" value="OxRdtase_FAD/NAD-bd"/>
</dbReference>
<comment type="cofactor">
    <cofactor evidence="2">
        <name>FAD</name>
        <dbReference type="ChEBI" id="CHEBI:57692"/>
    </cofactor>
</comment>
<keyword evidence="13" id="KW-0560">Oxidoreductase</keyword>
<dbReference type="Pfam" id="PF14823">
    <property type="entry name" value="Sirohm_synth_C"/>
    <property type="match status" value="1"/>
</dbReference>
<feature type="domain" description="FAD-binding FR-type" evidence="21">
    <location>
        <begin position="1053"/>
        <end position="1287"/>
    </location>
</feature>
<evidence type="ECO:0000256" key="8">
    <source>
        <dbReference type="ARBA" id="ARBA00022643"/>
    </source>
</evidence>
<dbReference type="InterPro" id="IPR036291">
    <property type="entry name" value="NAD(P)-bd_dom_sf"/>
</dbReference>
<dbReference type="InterPro" id="IPR029061">
    <property type="entry name" value="THDP-binding"/>
</dbReference>
<comment type="cofactor">
    <cofactor evidence="1">
        <name>FMN</name>
        <dbReference type="ChEBI" id="CHEBI:58210"/>
    </cofactor>
</comment>
<keyword evidence="17" id="KW-0627">Porphyrin biosynthesis</keyword>
<dbReference type="SUPFAM" id="SSF75615">
    <property type="entry name" value="Siroheme synthase middle domains-like"/>
    <property type="match status" value="1"/>
</dbReference>
<evidence type="ECO:0000256" key="12">
    <source>
        <dbReference type="ARBA" id="ARBA00022982"/>
    </source>
</evidence>
<evidence type="ECO:0000256" key="18">
    <source>
        <dbReference type="ARBA" id="ARBA00047561"/>
    </source>
</evidence>
<evidence type="ECO:0000256" key="9">
    <source>
        <dbReference type="ARBA" id="ARBA00022723"/>
    </source>
</evidence>
<keyword evidence="5" id="KW-0813">Transport</keyword>
<dbReference type="Gene3D" id="3.40.50.970">
    <property type="match status" value="1"/>
</dbReference>
<dbReference type="SUPFAM" id="SSF52922">
    <property type="entry name" value="TK C-terminal domain-like"/>
    <property type="match status" value="1"/>
</dbReference>
<dbReference type="InterPro" id="IPR002880">
    <property type="entry name" value="Pyrv_Fd/Flavodoxin_OxRdtase_N"/>
</dbReference>
<dbReference type="InterPro" id="IPR000878">
    <property type="entry name" value="4pyrrol_Mease"/>
</dbReference>
<keyword evidence="11" id="KW-0521">NADP</keyword>
<evidence type="ECO:0000256" key="19">
    <source>
        <dbReference type="ARBA" id="ARBA00052219"/>
    </source>
</evidence>
<dbReference type="SUPFAM" id="SSF51735">
    <property type="entry name" value="NAD(P)-binding Rossmann-fold domains"/>
    <property type="match status" value="1"/>
</dbReference>
<dbReference type="NCBIfam" id="TIGR01470">
    <property type="entry name" value="cysG_Nterm"/>
    <property type="match status" value="1"/>
</dbReference>
<dbReference type="CDD" id="cd06207">
    <property type="entry name" value="CyPoR_like"/>
    <property type="match status" value="1"/>
</dbReference>
<dbReference type="STRING" id="329046.A0A1Y2C8U6"/>
<dbReference type="SUPFAM" id="SSF53790">
    <property type="entry name" value="Tetrapyrrole methylase"/>
    <property type="match status" value="1"/>
</dbReference>
<dbReference type="PROSITE" id="PS51384">
    <property type="entry name" value="FAD_FR"/>
    <property type="match status" value="1"/>
</dbReference>
<dbReference type="Proteomes" id="UP000193642">
    <property type="component" value="Unassembled WGS sequence"/>
</dbReference>
<dbReference type="InterPro" id="IPR001709">
    <property type="entry name" value="Flavoprot_Pyr_Nucl_cyt_Rdtase"/>
</dbReference>
<dbReference type="PANTHER" id="PTHR19384">
    <property type="entry name" value="NITRIC OXIDE SYNTHASE-RELATED"/>
    <property type="match status" value="1"/>
</dbReference>
<dbReference type="SUPFAM" id="SSF52343">
    <property type="entry name" value="Ferredoxin reductase-like, C-terminal NADP-linked domain"/>
    <property type="match status" value="1"/>
</dbReference>
<dbReference type="InterPro" id="IPR002869">
    <property type="entry name" value="Pyrv_flavodox_OxRed_cen"/>
</dbReference>
<dbReference type="InterPro" id="IPR017938">
    <property type="entry name" value="Riboflavin_synthase-like_b-brl"/>
</dbReference>
<keyword evidence="10" id="KW-0274">FAD</keyword>
<dbReference type="GO" id="GO:0008168">
    <property type="term" value="F:methyltransferase activity"/>
    <property type="evidence" value="ECO:0007669"/>
    <property type="project" value="InterPro"/>
</dbReference>
<dbReference type="GO" id="GO:0051539">
    <property type="term" value="F:4 iron, 4 sulfur cluster binding"/>
    <property type="evidence" value="ECO:0007669"/>
    <property type="project" value="UniProtKB-KW"/>
</dbReference>
<dbReference type="SUPFAM" id="SSF53323">
    <property type="entry name" value="Pyruvate-ferredoxin oxidoreductase, PFOR, domain III"/>
    <property type="match status" value="1"/>
</dbReference>
<evidence type="ECO:0000256" key="10">
    <source>
        <dbReference type="ARBA" id="ARBA00022827"/>
    </source>
</evidence>
<comment type="pathway">
    <text evidence="3">Sulfur metabolism; hydrogen sulfide biosynthesis; hydrogen sulfide from sulfite (NADPH route): step 1/1.</text>
</comment>
<dbReference type="InterPro" id="IPR039261">
    <property type="entry name" value="FNR_nucleotide-bd"/>
</dbReference>
<keyword evidence="8" id="KW-0288">FMN</keyword>
<dbReference type="GO" id="GO:0010181">
    <property type="term" value="F:FMN binding"/>
    <property type="evidence" value="ECO:0007669"/>
    <property type="project" value="TreeGrafter"/>
</dbReference>
<evidence type="ECO:0000256" key="1">
    <source>
        <dbReference type="ARBA" id="ARBA00001917"/>
    </source>
</evidence>
<comment type="catalytic activity">
    <reaction evidence="19">
        <text>hydrogen sulfide + 3 NADP(+) + 3 H2O = sulfite + 3 NADPH + 4 H(+)</text>
        <dbReference type="Rhea" id="RHEA:13801"/>
        <dbReference type="ChEBI" id="CHEBI:15377"/>
        <dbReference type="ChEBI" id="CHEBI:15378"/>
        <dbReference type="ChEBI" id="CHEBI:17359"/>
        <dbReference type="ChEBI" id="CHEBI:29919"/>
        <dbReference type="ChEBI" id="CHEBI:57783"/>
        <dbReference type="ChEBI" id="CHEBI:58349"/>
        <dbReference type="EC" id="1.8.1.2"/>
    </reaction>
</comment>
<dbReference type="InterPro" id="IPR033412">
    <property type="entry name" value="PFOR_II"/>
</dbReference>
<keyword evidence="7" id="KW-0285">Flavoprotein</keyword>
<dbReference type="GO" id="GO:0046872">
    <property type="term" value="F:metal ion binding"/>
    <property type="evidence" value="ECO:0007669"/>
    <property type="project" value="UniProtKB-KW"/>
</dbReference>
<evidence type="ECO:0000256" key="16">
    <source>
        <dbReference type="ARBA" id="ARBA00023027"/>
    </source>
</evidence>
<gene>
    <name evidence="22" type="ORF">BCR33DRAFT_679975</name>
</gene>
<dbReference type="InterPro" id="IPR028162">
    <property type="entry name" value="Met8_C"/>
</dbReference>
<dbReference type="EMBL" id="MCGO01000025">
    <property type="protein sequence ID" value="ORY43452.1"/>
    <property type="molecule type" value="Genomic_DNA"/>
</dbReference>
<comment type="function">
    <text evidence="20">This enzyme catalyzes the 6-electron reduction of sulfite to sulfide. This is one of several activities required for the biosynthesis of L-cysteine from sulfate.</text>
</comment>
<evidence type="ECO:0000313" key="23">
    <source>
        <dbReference type="Proteomes" id="UP000193642"/>
    </source>
</evidence>
<dbReference type="InterPro" id="IPR017927">
    <property type="entry name" value="FAD-bd_FR_type"/>
</dbReference>
<dbReference type="OrthoDB" id="1856718at2759"/>
<dbReference type="Pfam" id="PF00667">
    <property type="entry name" value="FAD_binding_1"/>
    <property type="match status" value="1"/>
</dbReference>
<keyword evidence="15" id="KW-0411">Iron-sulfur</keyword>
<dbReference type="InterPro" id="IPR035996">
    <property type="entry name" value="4pyrrol_Methylase_sf"/>
</dbReference>
<dbReference type="Gene3D" id="3.40.50.720">
    <property type="entry name" value="NAD(P)-binding Rossmann-like Domain"/>
    <property type="match status" value="1"/>
</dbReference>
<sequence>MSKVVESKNTSSSLIVSWAIAGKKVLVVGGDSIAASRAVFAAEAGAVVSVVTPFASLSASLKSVLSGSTGSTASSTSNAQVQWFDRSFESKDLDGAALVFVCADSSVSSALARQIGSLAKEKGVPVNVASLPELSDFFFMSTYKDQSLQVAISTNGNGPRLAAKLRKQIVNSIPAHAGSALEVLAKLRNALKVADPSQASNARRMAFVNKVSETWSVETLASFTESEVSALVKAYQSQSVDLPRVKQGSLRVIRTGSGSVEDLTVGAYRALSEAELVLSDSAVPKEFLDLVNGDLMVVPAEAERASDTMIVAAIRALELGQNVIRLRVGSDAISVSEDEELNAFLQRGHNAHVVPCVSAIRAVAAPVATIKESVQVTQAPVSIAKQLVVPVAAAQVHTAAGSPTLISGQDAAAHVAYALTDMSFVYPVLPESTLAASPTAWSAKGLKNAHGKFHKVSTLETRAGAASIAHGAAHAGSAVSVLANSAALTHMLPSMYQIAADKLPVVIHAAAQAVDKDFGVHASAADVYATSFTGFAAIGSGNVKEAHDVAVIAHVAATVSQTPFLHFYDGSRVANEKSVAPVIETAALGHVVKNAVSQASAVKSVPLPDLVEAVMGSLAGQLGHAYKLFEYVGAKDAETVVVALGASAAIAEEAVLGQAGVGLLKVRLVRPWSARHFLAQLPRTVKRVVLIDDSKVAGAAGHGALFLDVTSAFYDSVWSLPVPTILKGNFAAGIQNFTAAAVQSLLKTVATASPRVEFKIEAPNATSHVAAASNVFEAIVWDQQADNTENIAPRAVKLLESQGASSVQIYTTTSSVTVEPISSTHIRFSKDGSVTQLSQSLISTANYVAVHNVKLLESYNVAASIREGGLLLINRPGANPTVADLTKELPDAVKRTLAQRKVRVAVVDADKIAFNYTQFRGHRGEYRNLALLGLLGKLCDGVDAGLAVKELEAGLSATETDNTVYRTKLGALRTALSSVVVFNAPSEWGFALMGADLPKYFQPTFGLQKLSNLEKEDVVEVVGKAVAKYEPALPVMFKEAFALKSALRPDAGEKTYVVTVTENRRLTPDTYERNVFHIEFDIGNSGLKYEIGEALGVYGQNNPDHVEEFIQWYGLDGAQIIRFDRTNEATGAVETEYRTVSQLLVEVVDIFGKPGKKFFQSLIEHATVMSERERLGFLASGEGADALAKLQEEETPTFADVLQMFPSAHPPIEKLLASIPNIKPRHYSISSSMNVHPTSVHLLVVVVDWKTKSGKPRLGQCTRYLVGLRPGKTVTVSVKPSVMKLPPSHEAPVIMAGLGTGMAPFRAFVEERAYQKALGNKVGPMVLYFGARHRSEEYLYGEELEAYHADDLLTHLRLAFSRDQKEKVYIQHKIKADDAMLSEMILKQGGAFYLCGPTWPVPDIRDALVSAFSKYMTVEEAVEKLEALKEEERYVLEVY</sequence>
<dbReference type="Gene3D" id="2.40.30.10">
    <property type="entry name" value="Translation factors"/>
    <property type="match status" value="1"/>
</dbReference>
<proteinExistence type="predicted"/>
<dbReference type="SUPFAM" id="SSF52518">
    <property type="entry name" value="Thiamin diphosphate-binding fold (THDP-binding)"/>
    <property type="match status" value="1"/>
</dbReference>
<evidence type="ECO:0000256" key="11">
    <source>
        <dbReference type="ARBA" id="ARBA00022857"/>
    </source>
</evidence>
<evidence type="ECO:0000256" key="3">
    <source>
        <dbReference type="ARBA" id="ARBA00004774"/>
    </source>
</evidence>
<dbReference type="InterPro" id="IPR014777">
    <property type="entry name" value="4pyrrole_Mease_sub1"/>
</dbReference>
<evidence type="ECO:0000256" key="17">
    <source>
        <dbReference type="ARBA" id="ARBA00023244"/>
    </source>
</evidence>
<evidence type="ECO:0000256" key="5">
    <source>
        <dbReference type="ARBA" id="ARBA00022448"/>
    </source>
</evidence>
<dbReference type="SUPFAM" id="SSF63380">
    <property type="entry name" value="Riboflavin synthase domain-like"/>
    <property type="match status" value="1"/>
</dbReference>
<evidence type="ECO:0000256" key="13">
    <source>
        <dbReference type="ARBA" id="ARBA00023002"/>
    </source>
</evidence>
<dbReference type="FunFam" id="1.20.990.10:FF:000010">
    <property type="entry name" value="Sulfite reductase [NADPH] flavoprotein component"/>
    <property type="match status" value="1"/>
</dbReference>
<accession>A0A1Y2C8U6</accession>
<comment type="pathway">
    <text evidence="4">Porphyrin-containing compound metabolism; siroheme biosynthesis; sirohydrochlorin from precorrin-2: step 1/1.</text>
</comment>
<dbReference type="Gene3D" id="1.20.990.10">
    <property type="entry name" value="NADPH-cytochrome p450 Reductase, Chain A, domain 3"/>
    <property type="match status" value="1"/>
</dbReference>
<evidence type="ECO:0000313" key="22">
    <source>
        <dbReference type="EMBL" id="ORY43452.1"/>
    </source>
</evidence>
<dbReference type="GO" id="GO:0005829">
    <property type="term" value="C:cytosol"/>
    <property type="evidence" value="ECO:0007669"/>
    <property type="project" value="TreeGrafter"/>
</dbReference>
<keyword evidence="9" id="KW-0479">Metal-binding</keyword>
<keyword evidence="16" id="KW-0520">NAD</keyword>
<dbReference type="Gene3D" id="3.40.920.10">
    <property type="entry name" value="Pyruvate-ferredoxin oxidoreductase, PFOR, domain III"/>
    <property type="match status" value="1"/>
</dbReference>
<dbReference type="PANTHER" id="PTHR19384:SF109">
    <property type="entry name" value="SULFITE REDUCTASE [NADPH] FLAVOPROTEIN COMPONENT"/>
    <property type="match status" value="1"/>
</dbReference>
<name>A0A1Y2C8U6_9FUNG</name>
<dbReference type="InterPro" id="IPR003097">
    <property type="entry name" value="CysJ-like_FAD-binding"/>
</dbReference>
<organism evidence="22 23">
    <name type="scientific">Rhizoclosmatium globosum</name>
    <dbReference type="NCBI Taxonomy" id="329046"/>
    <lineage>
        <taxon>Eukaryota</taxon>
        <taxon>Fungi</taxon>
        <taxon>Fungi incertae sedis</taxon>
        <taxon>Chytridiomycota</taxon>
        <taxon>Chytridiomycota incertae sedis</taxon>
        <taxon>Chytridiomycetes</taxon>
        <taxon>Chytridiales</taxon>
        <taxon>Chytriomycetaceae</taxon>
        <taxon>Rhizoclosmatium</taxon>
    </lineage>
</organism>
<dbReference type="InterPro" id="IPR028281">
    <property type="entry name" value="Sirohaem_synthase_central"/>
</dbReference>
<comment type="caution">
    <text evidence="22">The sequence shown here is derived from an EMBL/GenBank/DDBJ whole genome shotgun (WGS) entry which is preliminary data.</text>
</comment>
<dbReference type="Gene3D" id="3.40.50.920">
    <property type="match status" value="1"/>
</dbReference>
<comment type="catalytic activity">
    <reaction evidence="18">
        <text>precorrin-2 + NAD(+) = sirohydrochlorin + NADH + 2 H(+)</text>
        <dbReference type="Rhea" id="RHEA:15613"/>
        <dbReference type="ChEBI" id="CHEBI:15378"/>
        <dbReference type="ChEBI" id="CHEBI:57540"/>
        <dbReference type="ChEBI" id="CHEBI:57945"/>
        <dbReference type="ChEBI" id="CHEBI:58351"/>
        <dbReference type="ChEBI" id="CHEBI:58827"/>
        <dbReference type="EC" id="1.3.1.76"/>
    </reaction>
</comment>
<dbReference type="InterPro" id="IPR023173">
    <property type="entry name" value="NADPH_Cyt_P450_Rdtase_alpha"/>
</dbReference>
<dbReference type="Pfam" id="PF00175">
    <property type="entry name" value="NAD_binding_1"/>
    <property type="match status" value="1"/>
</dbReference>
<evidence type="ECO:0000256" key="7">
    <source>
        <dbReference type="ARBA" id="ARBA00022630"/>
    </source>
</evidence>
<dbReference type="InterPro" id="IPR009014">
    <property type="entry name" value="Transketo_C/PFOR_II"/>
</dbReference>
<dbReference type="GO" id="GO:0004783">
    <property type="term" value="F:sulfite reductase (NADPH) activity"/>
    <property type="evidence" value="ECO:0007669"/>
    <property type="project" value="UniProtKB-EC"/>
</dbReference>
<dbReference type="GO" id="GO:0043115">
    <property type="term" value="F:precorrin-2 dehydrogenase activity"/>
    <property type="evidence" value="ECO:0007669"/>
    <property type="project" value="UniProtKB-EC"/>
</dbReference>
<dbReference type="PRINTS" id="PR00371">
    <property type="entry name" value="FPNCR"/>
</dbReference>
<dbReference type="Pfam" id="PF13241">
    <property type="entry name" value="NAD_binding_7"/>
    <property type="match status" value="1"/>
</dbReference>
<dbReference type="Pfam" id="PF01855">
    <property type="entry name" value="POR_N"/>
    <property type="match status" value="1"/>
</dbReference>
<dbReference type="UniPathway" id="UPA00262">
    <property type="reaction ID" value="UER00222"/>
</dbReference>
<dbReference type="Gene3D" id="3.30.160.110">
    <property type="entry name" value="Siroheme synthase, domain 2"/>
    <property type="match status" value="1"/>
</dbReference>
<evidence type="ECO:0000259" key="21">
    <source>
        <dbReference type="PROSITE" id="PS51384"/>
    </source>
</evidence>
<evidence type="ECO:0000256" key="14">
    <source>
        <dbReference type="ARBA" id="ARBA00023004"/>
    </source>
</evidence>
<evidence type="ECO:0000256" key="2">
    <source>
        <dbReference type="ARBA" id="ARBA00001974"/>
    </source>
</evidence>
<dbReference type="Gene3D" id="3.40.50.80">
    <property type="entry name" value="Nucleotide-binding domain of ferredoxin-NADP reductase (FNR) module"/>
    <property type="match status" value="1"/>
</dbReference>
<keyword evidence="6" id="KW-0004">4Fe-4S</keyword>